<dbReference type="GO" id="GO:0008168">
    <property type="term" value="F:methyltransferase activity"/>
    <property type="evidence" value="ECO:0007669"/>
    <property type="project" value="UniProtKB-KW"/>
</dbReference>
<organism evidence="2 3">
    <name type="scientific">Pseudomonas aestuarii</name>
    <dbReference type="NCBI Taxonomy" id="3018340"/>
    <lineage>
        <taxon>Bacteria</taxon>
        <taxon>Pseudomonadati</taxon>
        <taxon>Pseudomonadota</taxon>
        <taxon>Gammaproteobacteria</taxon>
        <taxon>Pseudomonadales</taxon>
        <taxon>Pseudomonadaceae</taxon>
        <taxon>Pseudomonas</taxon>
    </lineage>
</organism>
<dbReference type="InterPro" id="IPR013216">
    <property type="entry name" value="Methyltransf_11"/>
</dbReference>
<protein>
    <submittedName>
        <fullName evidence="2">Methyltransferase domain-containing protein</fullName>
    </submittedName>
</protein>
<dbReference type="PANTHER" id="PTHR42912">
    <property type="entry name" value="METHYLTRANSFERASE"/>
    <property type="match status" value="1"/>
</dbReference>
<keyword evidence="3" id="KW-1185">Reference proteome</keyword>
<evidence type="ECO:0000313" key="2">
    <source>
        <dbReference type="EMBL" id="MDA7087909.1"/>
    </source>
</evidence>
<accession>A0ABT4XI63</accession>
<dbReference type="Proteomes" id="UP001212042">
    <property type="component" value="Unassembled WGS sequence"/>
</dbReference>
<comment type="caution">
    <text evidence="2">The sequence shown here is derived from an EMBL/GenBank/DDBJ whole genome shotgun (WGS) entry which is preliminary data.</text>
</comment>
<dbReference type="InterPro" id="IPR029063">
    <property type="entry name" value="SAM-dependent_MTases_sf"/>
</dbReference>
<proteinExistence type="predicted"/>
<dbReference type="InterPro" id="IPR050508">
    <property type="entry name" value="Methyltransf_Superfamily"/>
</dbReference>
<keyword evidence="2" id="KW-0489">Methyltransferase</keyword>
<gene>
    <name evidence="2" type="ORF">PH586_16070</name>
</gene>
<evidence type="ECO:0000259" key="1">
    <source>
        <dbReference type="Pfam" id="PF08241"/>
    </source>
</evidence>
<reference evidence="2 3" key="1">
    <citation type="submission" date="2023-01" db="EMBL/GenBank/DDBJ databases">
        <title>Pseudomonas SA3-5T sp. nov., isolated from tidal flat sediment.</title>
        <authorList>
            <person name="Kim H.S."/>
            <person name="Kim J.-S."/>
            <person name="Suh M.K."/>
            <person name="Eom M.K."/>
            <person name="Lee J.-S."/>
        </authorList>
    </citation>
    <scope>NUCLEOTIDE SEQUENCE [LARGE SCALE GENOMIC DNA]</scope>
    <source>
        <strain evidence="2 3">SA3-5</strain>
    </source>
</reference>
<dbReference type="EMBL" id="JAQJZJ010000007">
    <property type="protein sequence ID" value="MDA7087909.1"/>
    <property type="molecule type" value="Genomic_DNA"/>
</dbReference>
<dbReference type="SUPFAM" id="SSF53335">
    <property type="entry name" value="S-adenosyl-L-methionine-dependent methyltransferases"/>
    <property type="match status" value="1"/>
</dbReference>
<dbReference type="Gene3D" id="3.40.50.150">
    <property type="entry name" value="Vaccinia Virus protein VP39"/>
    <property type="match status" value="1"/>
</dbReference>
<feature type="domain" description="Methyltransferase type 11" evidence="1">
    <location>
        <begin position="45"/>
        <end position="138"/>
    </location>
</feature>
<dbReference type="PANTHER" id="PTHR42912:SF80">
    <property type="entry name" value="METHYLTRANSFERASE DOMAIN-CONTAINING PROTEIN"/>
    <property type="match status" value="1"/>
</dbReference>
<dbReference type="Pfam" id="PF08241">
    <property type="entry name" value="Methyltransf_11"/>
    <property type="match status" value="1"/>
</dbReference>
<sequence>MIDPALQVQIDAANAYQALFVPALFQEWAPWVVAAANIQPGERVLDVACGTGVLAQAALACVGPGGAVAGLDANPGMLAVAARLEPAIDWQVGLAEALPYADHNFDAVISQFGLMFFSDPVQALREMLRVARPGGHLAVAVWDSLAHTPAYAAEVAVLARIAGEDAAAAMRAPFALGDPQRLAALFCDAGIAAPNIVTHTGTAHFPSIGAMVEADLRGWLPVMGVTLDEPTIAQVLAEAEQALGRYVTADGIVQFDSPAHIVRATKAR</sequence>
<evidence type="ECO:0000313" key="3">
    <source>
        <dbReference type="Proteomes" id="UP001212042"/>
    </source>
</evidence>
<name>A0ABT4XI63_9PSED</name>
<dbReference type="RefSeq" id="WP_271348771.1">
    <property type="nucleotide sequence ID" value="NZ_JAQJZJ010000007.1"/>
</dbReference>
<dbReference type="CDD" id="cd02440">
    <property type="entry name" value="AdoMet_MTases"/>
    <property type="match status" value="1"/>
</dbReference>
<keyword evidence="2" id="KW-0808">Transferase</keyword>
<dbReference type="GO" id="GO:0032259">
    <property type="term" value="P:methylation"/>
    <property type="evidence" value="ECO:0007669"/>
    <property type="project" value="UniProtKB-KW"/>
</dbReference>